<evidence type="ECO:0000256" key="1">
    <source>
        <dbReference type="SAM" id="MobiDB-lite"/>
    </source>
</evidence>
<keyword evidence="2" id="KW-0732">Signal</keyword>
<feature type="region of interest" description="Disordered" evidence="1">
    <location>
        <begin position="52"/>
        <end position="196"/>
    </location>
</feature>
<dbReference type="EMBL" id="BMAT01008983">
    <property type="protein sequence ID" value="GFR96245.1"/>
    <property type="molecule type" value="Genomic_DNA"/>
</dbReference>
<dbReference type="Proteomes" id="UP000762676">
    <property type="component" value="Unassembled WGS sequence"/>
</dbReference>
<feature type="compositionally biased region" description="Polar residues" evidence="1">
    <location>
        <begin position="52"/>
        <end position="70"/>
    </location>
</feature>
<evidence type="ECO:0000256" key="2">
    <source>
        <dbReference type="SAM" id="SignalP"/>
    </source>
</evidence>
<feature type="region of interest" description="Disordered" evidence="1">
    <location>
        <begin position="225"/>
        <end position="249"/>
    </location>
</feature>
<accession>A0AAV4HHY4</accession>
<protein>
    <submittedName>
        <fullName evidence="3">Uncharacterized protein</fullName>
    </submittedName>
</protein>
<feature type="compositionally biased region" description="Basic and acidic residues" evidence="1">
    <location>
        <begin position="71"/>
        <end position="117"/>
    </location>
</feature>
<feature type="compositionally biased region" description="Low complexity" evidence="1">
    <location>
        <begin position="173"/>
        <end position="184"/>
    </location>
</feature>
<gene>
    <name evidence="3" type="ORF">ElyMa_004448100</name>
</gene>
<feature type="chain" id="PRO_5043999846" evidence="2">
    <location>
        <begin position="20"/>
        <end position="407"/>
    </location>
</feature>
<proteinExistence type="predicted"/>
<keyword evidence="4" id="KW-1185">Reference proteome</keyword>
<reference evidence="3 4" key="1">
    <citation type="journal article" date="2021" name="Elife">
        <title>Chloroplast acquisition without the gene transfer in kleptoplastic sea slugs, Plakobranchus ocellatus.</title>
        <authorList>
            <person name="Maeda T."/>
            <person name="Takahashi S."/>
            <person name="Yoshida T."/>
            <person name="Shimamura S."/>
            <person name="Takaki Y."/>
            <person name="Nagai Y."/>
            <person name="Toyoda A."/>
            <person name="Suzuki Y."/>
            <person name="Arimoto A."/>
            <person name="Ishii H."/>
            <person name="Satoh N."/>
            <person name="Nishiyama T."/>
            <person name="Hasebe M."/>
            <person name="Maruyama T."/>
            <person name="Minagawa J."/>
            <person name="Obokata J."/>
            <person name="Shigenobu S."/>
        </authorList>
    </citation>
    <scope>NUCLEOTIDE SEQUENCE [LARGE SCALE GENOMIC DNA]</scope>
</reference>
<feature type="compositionally biased region" description="Basic residues" evidence="1">
    <location>
        <begin position="143"/>
        <end position="161"/>
    </location>
</feature>
<dbReference type="AlphaFoldDB" id="A0AAV4HHY4"/>
<organism evidence="3 4">
    <name type="scientific">Elysia marginata</name>
    <dbReference type="NCBI Taxonomy" id="1093978"/>
    <lineage>
        <taxon>Eukaryota</taxon>
        <taxon>Metazoa</taxon>
        <taxon>Spiralia</taxon>
        <taxon>Lophotrochozoa</taxon>
        <taxon>Mollusca</taxon>
        <taxon>Gastropoda</taxon>
        <taxon>Heterobranchia</taxon>
        <taxon>Euthyneura</taxon>
        <taxon>Panpulmonata</taxon>
        <taxon>Sacoglossa</taxon>
        <taxon>Placobranchoidea</taxon>
        <taxon>Plakobranchidae</taxon>
        <taxon>Elysia</taxon>
    </lineage>
</organism>
<feature type="signal peptide" evidence="2">
    <location>
        <begin position="1"/>
        <end position="19"/>
    </location>
</feature>
<evidence type="ECO:0000313" key="4">
    <source>
        <dbReference type="Proteomes" id="UP000762676"/>
    </source>
</evidence>
<comment type="caution">
    <text evidence="3">The sequence shown here is derived from an EMBL/GenBank/DDBJ whole genome shotgun (WGS) entry which is preliminary data.</text>
</comment>
<evidence type="ECO:0000313" key="3">
    <source>
        <dbReference type="EMBL" id="GFR96245.1"/>
    </source>
</evidence>
<sequence length="407" mass="44173">MEFLRVLVCLILFVSFLTTAPWCVNNGQAVFGVSGLDVSAEDFSSKENVTVMSTNEPANNGDNRQTSSQDRGIKEKSETTTQEKKEKGGVELVEAGRRQELISRPEVDGIRESKDDTEQNSIQNKIRENGRTRRESKESKNKNGVRKKSRLGRAGKGKAKRQNPVDAPKSQASFGNSHSFSFSSTPEKPPFSGGVTDGSFPLYDAITGEKFRDADLSRATSSEIDDTDLTNQGHHALQKPSGVGHDLVEDDLHHPLGEEYARIHESILKGIVPPDMASSIEQDHPAGGAGNMWAMGGFEPHPLPDGNLHPLSIPAHQVDDTGIHGIPFGQDVGLNHPFSSSDLSHSMGGNVAPNDIAFDFGAFDLDGHNQDTRECFEVCRCHGVTVSCFWCNLTQVPVGISPATKTL</sequence>
<name>A0AAV4HHY4_9GAST</name>
<feature type="compositionally biased region" description="Basic and acidic residues" evidence="1">
    <location>
        <begin position="125"/>
        <end position="141"/>
    </location>
</feature>